<evidence type="ECO:0000256" key="3">
    <source>
        <dbReference type="SAM" id="MobiDB-lite"/>
    </source>
</evidence>
<keyword evidence="1" id="KW-0677">Repeat</keyword>
<dbReference type="SUPFAM" id="SSF52058">
    <property type="entry name" value="L domain-like"/>
    <property type="match status" value="1"/>
</dbReference>
<keyword evidence="7" id="KW-1185">Reference proteome</keyword>
<dbReference type="PRINTS" id="PR00364">
    <property type="entry name" value="DISEASERSIST"/>
</dbReference>
<evidence type="ECO:0000256" key="1">
    <source>
        <dbReference type="ARBA" id="ARBA00022737"/>
    </source>
</evidence>
<dbReference type="PANTHER" id="PTHR23155">
    <property type="entry name" value="DISEASE RESISTANCE PROTEIN RP"/>
    <property type="match status" value="1"/>
</dbReference>
<accession>A0ABM3HSM2</accession>
<dbReference type="Proteomes" id="UP000827889">
    <property type="component" value="Chromosome 8"/>
</dbReference>
<dbReference type="InterPro" id="IPR002182">
    <property type="entry name" value="NB-ARC"/>
</dbReference>
<dbReference type="Pfam" id="PF23598">
    <property type="entry name" value="LRR_14"/>
    <property type="match status" value="1"/>
</dbReference>
<dbReference type="Pfam" id="PF23559">
    <property type="entry name" value="WHD_DRP"/>
    <property type="match status" value="1"/>
</dbReference>
<dbReference type="GeneID" id="115744724"/>
<name>A0ABM3HSM2_9MYRT</name>
<feature type="compositionally biased region" description="Basic and acidic residues" evidence="3">
    <location>
        <begin position="827"/>
        <end position="840"/>
    </location>
</feature>
<feature type="region of interest" description="Disordered" evidence="3">
    <location>
        <begin position="812"/>
        <end position="910"/>
    </location>
</feature>
<evidence type="ECO:0000313" key="8">
    <source>
        <dbReference type="RefSeq" id="XP_048139603.1"/>
    </source>
</evidence>
<feature type="domain" description="Disease resistance protein winged helix" evidence="5">
    <location>
        <begin position="267"/>
        <end position="336"/>
    </location>
</feature>
<dbReference type="SUPFAM" id="SSF52540">
    <property type="entry name" value="P-loop containing nucleoside triphosphate hydrolases"/>
    <property type="match status" value="1"/>
</dbReference>
<dbReference type="InterPro" id="IPR036388">
    <property type="entry name" value="WH-like_DNA-bd_sf"/>
</dbReference>
<evidence type="ECO:0000259" key="4">
    <source>
        <dbReference type="Pfam" id="PF00931"/>
    </source>
</evidence>
<dbReference type="Gene3D" id="3.80.10.10">
    <property type="entry name" value="Ribonuclease Inhibitor"/>
    <property type="match status" value="1"/>
</dbReference>
<feature type="compositionally biased region" description="Acidic residues" evidence="3">
    <location>
        <begin position="841"/>
        <end position="879"/>
    </location>
</feature>
<feature type="compositionally biased region" description="Polar residues" evidence="3">
    <location>
        <begin position="381"/>
        <end position="390"/>
    </location>
</feature>
<dbReference type="InterPro" id="IPR044974">
    <property type="entry name" value="Disease_R_plants"/>
</dbReference>
<dbReference type="PANTHER" id="PTHR23155:SF955">
    <property type="entry name" value="AAA+ ATPASE DOMAIN-CONTAINING PROTEIN"/>
    <property type="match status" value="1"/>
</dbReference>
<dbReference type="Gene3D" id="1.10.10.10">
    <property type="entry name" value="Winged helix-like DNA-binding domain superfamily/Winged helix DNA-binding domain"/>
    <property type="match status" value="1"/>
</dbReference>
<dbReference type="RefSeq" id="XP_048139603.1">
    <property type="nucleotide sequence ID" value="XM_048283646.1"/>
</dbReference>
<dbReference type="Gene3D" id="3.40.50.300">
    <property type="entry name" value="P-loop containing nucleotide triphosphate hydrolases"/>
    <property type="match status" value="1"/>
</dbReference>
<feature type="region of interest" description="Disordered" evidence="3">
    <location>
        <begin position="377"/>
        <end position="404"/>
    </location>
</feature>
<dbReference type="InterPro" id="IPR055414">
    <property type="entry name" value="LRR_R13L4/SHOC2-like"/>
</dbReference>
<dbReference type="InterPro" id="IPR027417">
    <property type="entry name" value="P-loop_NTPase"/>
</dbReference>
<feature type="domain" description="Disease resistance R13L4/SHOC-2-like LRR" evidence="6">
    <location>
        <begin position="478"/>
        <end position="794"/>
    </location>
</feature>
<protein>
    <submittedName>
        <fullName evidence="8">Disease resistance RPP8-like protein 3</fullName>
    </submittedName>
</protein>
<sequence length="922" mass="103514">MNILRPENNMKPDSDIVGREGFADKLFDQLTHDADDRSELRVISVVGERAIGKTALVRSVYDRLDIKRHFECRAWVRVLPGSGLEYILFDVLRQTTMRELKDVDRLSEQHLSEMLKETLVEQRYLVVLDNLQGVDLMKKLLISFSDSRSKNGSRVVITSNENMSSHLDPPHYDPVELCQLNEEESRRLLTKSGWTDDPELTGAILGKCEGYPLVIRLLGGLLSTVEEDPRSTLAGWVPNNCPLGESISLSYDPHPDWLRHSLLYLVLFPREFEIPVRRLFNIWHADGLLSSRGPVPERSTKDCLDALVTRNLIHVVTRKLDGSIRTCLMPGYLHDFLSEKVMDVGTWEIPDDPMSMSSRQPAVPHIAVKICPSANAEREMTVSTNTSTEPRGTRRANMPSLSLKSTNDLSCSPQRLQYIAIKMDEENRQCKQMRMHNDAQTQYVAKFFRSLMLFTTWKQGEHAKETEMLLKPLGLRGCFPRLKVLDLEHVYKPTLPKRLGRIVPNLLCLGLRWTVLDSLPKSVQHLSRLDTLDLKHTNVTSVPCSILEAGSLQHLHMNEVCLDRSVKRTASFRKSLANLKTLWGLRIEGMSPMLQMLGELTGLRKLGLTLACDYKVASRAAKSVASLTNLQSLRLRSLDVFDHPSRLDLGDMCQLQSLSNLHVIGALTAKGLQCLPRNLKILTLSTTRLEKEEDPMEVLKELTGLTCLRLLAGSYTGRSMTCTKGTFPELRVLKLWKLEELEKWTIQDSALPCLQDLEIRNCTSLERVVGLKHVGGLEEINLTGVKNAVVATVKAMCPAAVVIARELAVSPPQSSRPKCEIEEGAEKDDGHKGEGENDDKSYDDEGDEDCKEDDDEESNGVEVEEGDENDREEGDINIDEETHGADAEQENEAEAANRDGNGDEDDDDDGCCCIKAARSIFC</sequence>
<dbReference type="Pfam" id="PF00931">
    <property type="entry name" value="NB-ARC"/>
    <property type="match status" value="1"/>
</dbReference>
<proteinExistence type="predicted"/>
<dbReference type="InterPro" id="IPR058922">
    <property type="entry name" value="WHD_DRP"/>
</dbReference>
<keyword evidence="2" id="KW-0611">Plant defense</keyword>
<evidence type="ECO:0000256" key="2">
    <source>
        <dbReference type="ARBA" id="ARBA00022821"/>
    </source>
</evidence>
<feature type="domain" description="NB-ARC" evidence="4">
    <location>
        <begin position="24"/>
        <end position="195"/>
    </location>
</feature>
<evidence type="ECO:0000259" key="5">
    <source>
        <dbReference type="Pfam" id="PF23559"/>
    </source>
</evidence>
<dbReference type="InterPro" id="IPR032675">
    <property type="entry name" value="LRR_dom_sf"/>
</dbReference>
<organism evidence="7 8">
    <name type="scientific">Rhodamnia argentea</name>
    <dbReference type="NCBI Taxonomy" id="178133"/>
    <lineage>
        <taxon>Eukaryota</taxon>
        <taxon>Viridiplantae</taxon>
        <taxon>Streptophyta</taxon>
        <taxon>Embryophyta</taxon>
        <taxon>Tracheophyta</taxon>
        <taxon>Spermatophyta</taxon>
        <taxon>Magnoliopsida</taxon>
        <taxon>eudicotyledons</taxon>
        <taxon>Gunneridae</taxon>
        <taxon>Pentapetalae</taxon>
        <taxon>rosids</taxon>
        <taxon>malvids</taxon>
        <taxon>Myrtales</taxon>
        <taxon>Myrtaceae</taxon>
        <taxon>Myrtoideae</taxon>
        <taxon>Myrteae</taxon>
        <taxon>Australasian group</taxon>
        <taxon>Rhodamnia</taxon>
    </lineage>
</organism>
<evidence type="ECO:0000259" key="6">
    <source>
        <dbReference type="Pfam" id="PF23598"/>
    </source>
</evidence>
<gene>
    <name evidence="8" type="primary">LOC115744724</name>
</gene>
<reference evidence="8" key="1">
    <citation type="submission" date="2025-08" db="UniProtKB">
        <authorList>
            <consortium name="RefSeq"/>
        </authorList>
    </citation>
    <scope>IDENTIFICATION</scope>
    <source>
        <tissue evidence="8">Leaf</tissue>
    </source>
</reference>
<evidence type="ECO:0000313" key="7">
    <source>
        <dbReference type="Proteomes" id="UP000827889"/>
    </source>
</evidence>